<dbReference type="EC" id="2.3.2.27" evidence="2"/>
<evidence type="ECO:0000313" key="6">
    <source>
        <dbReference type="Proteomes" id="UP001165190"/>
    </source>
</evidence>
<organism evidence="5 6">
    <name type="scientific">Hibiscus trionum</name>
    <name type="common">Flower of an hour</name>
    <dbReference type="NCBI Taxonomy" id="183268"/>
    <lineage>
        <taxon>Eukaryota</taxon>
        <taxon>Viridiplantae</taxon>
        <taxon>Streptophyta</taxon>
        <taxon>Embryophyta</taxon>
        <taxon>Tracheophyta</taxon>
        <taxon>Spermatophyta</taxon>
        <taxon>Magnoliopsida</taxon>
        <taxon>eudicotyledons</taxon>
        <taxon>Gunneridae</taxon>
        <taxon>Pentapetalae</taxon>
        <taxon>rosids</taxon>
        <taxon>malvids</taxon>
        <taxon>Malvales</taxon>
        <taxon>Malvaceae</taxon>
        <taxon>Malvoideae</taxon>
        <taxon>Hibiscus</taxon>
    </lineage>
</organism>
<dbReference type="PANTHER" id="PTHR45647:SF76">
    <property type="entry name" value="PROTEIN KINASE DOMAIN-CONTAINING PROTEIN"/>
    <property type="match status" value="1"/>
</dbReference>
<dbReference type="Pfam" id="PF00582">
    <property type="entry name" value="Usp"/>
    <property type="match status" value="1"/>
</dbReference>
<feature type="domain" description="UspA" evidence="4">
    <location>
        <begin position="22"/>
        <end position="80"/>
    </location>
</feature>
<evidence type="ECO:0000313" key="5">
    <source>
        <dbReference type="EMBL" id="GMJ08295.1"/>
    </source>
</evidence>
<evidence type="ECO:0000256" key="1">
    <source>
        <dbReference type="ARBA" id="ARBA00000900"/>
    </source>
</evidence>
<dbReference type="InterPro" id="IPR006016">
    <property type="entry name" value="UspA"/>
</dbReference>
<sequence>MWHPKGQSGTSIKKGGGNGLAVVAIDRDKGIQHAFRWAVEHLLSKSQTVVLIHVVNKPPSGASNGSDVSNKQTMDKLAKDLFLTFHYFCTRKDLVSCFVVLLQHIHSLDVVLKDSDVVKALTEYVYYAAIEKFVLGARLEANL</sequence>
<dbReference type="GO" id="GO:0061630">
    <property type="term" value="F:ubiquitin protein ligase activity"/>
    <property type="evidence" value="ECO:0007669"/>
    <property type="project" value="UniProtKB-EC"/>
</dbReference>
<dbReference type="InterPro" id="IPR051348">
    <property type="entry name" value="U-box_ubiquitin_ligases"/>
</dbReference>
<dbReference type="Proteomes" id="UP001165190">
    <property type="component" value="Unassembled WGS sequence"/>
</dbReference>
<dbReference type="OrthoDB" id="786795at2759"/>
<accession>A0A9W7J6K7</accession>
<dbReference type="AlphaFoldDB" id="A0A9W7J6K7"/>
<evidence type="ECO:0000256" key="2">
    <source>
        <dbReference type="ARBA" id="ARBA00012483"/>
    </source>
</evidence>
<gene>
    <name evidence="5" type="ORF">HRI_004498700</name>
</gene>
<keyword evidence="6" id="KW-1185">Reference proteome</keyword>
<evidence type="ECO:0000259" key="4">
    <source>
        <dbReference type="Pfam" id="PF00582"/>
    </source>
</evidence>
<proteinExistence type="predicted"/>
<keyword evidence="3" id="KW-0833">Ubl conjugation pathway</keyword>
<dbReference type="EMBL" id="BSYR01000051">
    <property type="protein sequence ID" value="GMJ08295.1"/>
    <property type="molecule type" value="Genomic_DNA"/>
</dbReference>
<dbReference type="InterPro" id="IPR014729">
    <property type="entry name" value="Rossmann-like_a/b/a_fold"/>
</dbReference>
<protein>
    <recommendedName>
        <fullName evidence="2">RING-type E3 ubiquitin transferase</fullName>
        <ecNumber evidence="2">2.3.2.27</ecNumber>
    </recommendedName>
</protein>
<name>A0A9W7J6K7_HIBTR</name>
<dbReference type="PANTHER" id="PTHR45647">
    <property type="entry name" value="OS02G0152300 PROTEIN"/>
    <property type="match status" value="1"/>
</dbReference>
<dbReference type="Gene3D" id="3.40.50.620">
    <property type="entry name" value="HUPs"/>
    <property type="match status" value="1"/>
</dbReference>
<comment type="caution">
    <text evidence="5">The sequence shown here is derived from an EMBL/GenBank/DDBJ whole genome shotgun (WGS) entry which is preliminary data.</text>
</comment>
<evidence type="ECO:0000256" key="3">
    <source>
        <dbReference type="ARBA" id="ARBA00022786"/>
    </source>
</evidence>
<reference evidence="5" key="1">
    <citation type="submission" date="2023-05" db="EMBL/GenBank/DDBJ databases">
        <title>Genome and transcriptome analyses reveal genes involved in the formation of fine ridges on petal epidermal cells in Hibiscus trionum.</title>
        <authorList>
            <person name="Koshimizu S."/>
            <person name="Masuda S."/>
            <person name="Ishii T."/>
            <person name="Shirasu K."/>
            <person name="Hoshino A."/>
            <person name="Arita M."/>
        </authorList>
    </citation>
    <scope>NUCLEOTIDE SEQUENCE</scope>
    <source>
        <strain evidence="5">Hamamatsu line</strain>
    </source>
</reference>
<comment type="catalytic activity">
    <reaction evidence="1">
        <text>S-ubiquitinyl-[E2 ubiquitin-conjugating enzyme]-L-cysteine + [acceptor protein]-L-lysine = [E2 ubiquitin-conjugating enzyme]-L-cysteine + N(6)-ubiquitinyl-[acceptor protein]-L-lysine.</text>
        <dbReference type="EC" id="2.3.2.27"/>
    </reaction>
</comment>